<feature type="region of interest" description="Disordered" evidence="1">
    <location>
        <begin position="21"/>
        <end position="170"/>
    </location>
</feature>
<comment type="caution">
    <text evidence="2">The sequence shown here is derived from an EMBL/GenBank/DDBJ whole genome shotgun (WGS) entry which is preliminary data.</text>
</comment>
<keyword evidence="3" id="KW-1185">Reference proteome</keyword>
<reference evidence="2" key="1">
    <citation type="submission" date="2020-06" db="EMBL/GenBank/DDBJ databases">
        <authorList>
            <consortium name="Plant Systems Biology data submission"/>
        </authorList>
    </citation>
    <scope>NUCLEOTIDE SEQUENCE</scope>
    <source>
        <strain evidence="2">D6</strain>
    </source>
</reference>
<protein>
    <submittedName>
        <fullName evidence="2">Uncharacterized protein</fullName>
    </submittedName>
</protein>
<proteinExistence type="predicted"/>
<name>A0A9N8EVG7_9STRA</name>
<evidence type="ECO:0000313" key="3">
    <source>
        <dbReference type="Proteomes" id="UP001153069"/>
    </source>
</evidence>
<evidence type="ECO:0000313" key="2">
    <source>
        <dbReference type="EMBL" id="CAB9527115.1"/>
    </source>
</evidence>
<dbReference type="AlphaFoldDB" id="A0A9N8EVG7"/>
<accession>A0A9N8EVG7</accession>
<gene>
    <name evidence="2" type="ORF">SEMRO_1944_G306890.1</name>
</gene>
<evidence type="ECO:0000256" key="1">
    <source>
        <dbReference type="SAM" id="MobiDB-lite"/>
    </source>
</evidence>
<organism evidence="2 3">
    <name type="scientific">Seminavis robusta</name>
    <dbReference type="NCBI Taxonomy" id="568900"/>
    <lineage>
        <taxon>Eukaryota</taxon>
        <taxon>Sar</taxon>
        <taxon>Stramenopiles</taxon>
        <taxon>Ochrophyta</taxon>
        <taxon>Bacillariophyta</taxon>
        <taxon>Bacillariophyceae</taxon>
        <taxon>Bacillariophycidae</taxon>
        <taxon>Naviculales</taxon>
        <taxon>Naviculaceae</taxon>
        <taxon>Seminavis</taxon>
    </lineage>
</organism>
<dbReference type="EMBL" id="CAICTM010001942">
    <property type="protein sequence ID" value="CAB9527115.1"/>
    <property type="molecule type" value="Genomic_DNA"/>
</dbReference>
<feature type="compositionally biased region" description="Polar residues" evidence="1">
    <location>
        <begin position="87"/>
        <end position="124"/>
    </location>
</feature>
<sequence>MPSVTGPGAVATIALWLSASNSPSTQPSEIFHPSSSSSTSSKQSVSFRPSIISSTSDLPSVMPSESYQPSGGSSTSSEPSVSFRPSITSGSPITQPSKNFQPSIAPTSPNSKPSTGPITTSLSSPVGAPKAGFLQGSVSQGDWTFSEDEEAQFQFEDSSDEDGNIFQHKK</sequence>
<feature type="compositionally biased region" description="Low complexity" evidence="1">
    <location>
        <begin position="63"/>
        <end position="86"/>
    </location>
</feature>
<dbReference type="Proteomes" id="UP001153069">
    <property type="component" value="Unassembled WGS sequence"/>
</dbReference>
<feature type="compositionally biased region" description="Low complexity" evidence="1">
    <location>
        <begin position="28"/>
        <end position="46"/>
    </location>
</feature>
<feature type="compositionally biased region" description="Acidic residues" evidence="1">
    <location>
        <begin position="145"/>
        <end position="163"/>
    </location>
</feature>